<evidence type="ECO:0000256" key="1">
    <source>
        <dbReference type="SAM" id="MobiDB-lite"/>
    </source>
</evidence>
<keyword evidence="3" id="KW-1185">Reference proteome</keyword>
<feature type="compositionally biased region" description="Basic residues" evidence="1">
    <location>
        <begin position="14"/>
        <end position="26"/>
    </location>
</feature>
<feature type="region of interest" description="Disordered" evidence="1">
    <location>
        <begin position="1"/>
        <end position="51"/>
    </location>
</feature>
<dbReference type="AlphaFoldDB" id="A0AAQ3TIP0"/>
<sequence length="51" mass="5593">MREGSEPEISGRAGRSRRGRRRRRRGCGGAAGMREGSKPERMNGWCGGLGF</sequence>
<dbReference type="EMBL" id="CP144749">
    <property type="protein sequence ID" value="WVZ74789.1"/>
    <property type="molecule type" value="Genomic_DNA"/>
</dbReference>
<protein>
    <submittedName>
        <fullName evidence="2">Uncharacterized protein</fullName>
    </submittedName>
</protein>
<gene>
    <name evidence="2" type="ORF">U9M48_022925</name>
</gene>
<accession>A0AAQ3TIP0</accession>
<evidence type="ECO:0000313" key="3">
    <source>
        <dbReference type="Proteomes" id="UP001341281"/>
    </source>
</evidence>
<evidence type="ECO:0000313" key="2">
    <source>
        <dbReference type="EMBL" id="WVZ74789.1"/>
    </source>
</evidence>
<organism evidence="2 3">
    <name type="scientific">Paspalum notatum var. saurae</name>
    <dbReference type="NCBI Taxonomy" id="547442"/>
    <lineage>
        <taxon>Eukaryota</taxon>
        <taxon>Viridiplantae</taxon>
        <taxon>Streptophyta</taxon>
        <taxon>Embryophyta</taxon>
        <taxon>Tracheophyta</taxon>
        <taxon>Spermatophyta</taxon>
        <taxon>Magnoliopsida</taxon>
        <taxon>Liliopsida</taxon>
        <taxon>Poales</taxon>
        <taxon>Poaceae</taxon>
        <taxon>PACMAD clade</taxon>
        <taxon>Panicoideae</taxon>
        <taxon>Andropogonodae</taxon>
        <taxon>Paspaleae</taxon>
        <taxon>Paspalinae</taxon>
        <taxon>Paspalum</taxon>
    </lineage>
</organism>
<name>A0AAQ3TIP0_PASNO</name>
<proteinExistence type="predicted"/>
<dbReference type="Proteomes" id="UP001341281">
    <property type="component" value="Chromosome 05"/>
</dbReference>
<reference evidence="2 3" key="1">
    <citation type="submission" date="2024-02" db="EMBL/GenBank/DDBJ databases">
        <title>High-quality chromosome-scale genome assembly of Pensacola bahiagrass (Paspalum notatum Flugge var. saurae).</title>
        <authorList>
            <person name="Vega J.M."/>
            <person name="Podio M."/>
            <person name="Orjuela J."/>
            <person name="Siena L.A."/>
            <person name="Pessino S.C."/>
            <person name="Combes M.C."/>
            <person name="Mariac C."/>
            <person name="Albertini E."/>
            <person name="Pupilli F."/>
            <person name="Ortiz J.P.A."/>
            <person name="Leblanc O."/>
        </authorList>
    </citation>
    <scope>NUCLEOTIDE SEQUENCE [LARGE SCALE GENOMIC DNA]</scope>
    <source>
        <strain evidence="2">R1</strain>
        <tissue evidence="2">Leaf</tissue>
    </source>
</reference>